<dbReference type="AlphaFoldDB" id="A0AA39PHV9"/>
<proteinExistence type="predicted"/>
<comment type="caution">
    <text evidence="2">The sequence shown here is derived from an EMBL/GenBank/DDBJ whole genome shotgun (WGS) entry which is preliminary data.</text>
</comment>
<feature type="transmembrane region" description="Helical" evidence="1">
    <location>
        <begin position="21"/>
        <end position="45"/>
    </location>
</feature>
<protein>
    <submittedName>
        <fullName evidence="2">Uncharacterized protein</fullName>
    </submittedName>
</protein>
<keyword evidence="1" id="KW-0472">Membrane</keyword>
<dbReference type="EMBL" id="JAUEPR010000005">
    <property type="protein sequence ID" value="KAK0484570.1"/>
    <property type="molecule type" value="Genomic_DNA"/>
</dbReference>
<reference evidence="2" key="1">
    <citation type="submission" date="2023-06" db="EMBL/GenBank/DDBJ databases">
        <authorList>
            <consortium name="Lawrence Berkeley National Laboratory"/>
            <person name="Ahrendt S."/>
            <person name="Sahu N."/>
            <person name="Indic B."/>
            <person name="Wong-Bajracharya J."/>
            <person name="Merenyi Z."/>
            <person name="Ke H.-M."/>
            <person name="Monk M."/>
            <person name="Kocsube S."/>
            <person name="Drula E."/>
            <person name="Lipzen A."/>
            <person name="Balint B."/>
            <person name="Henrissat B."/>
            <person name="Andreopoulos B."/>
            <person name="Martin F.M."/>
            <person name="Harder C.B."/>
            <person name="Rigling D."/>
            <person name="Ford K.L."/>
            <person name="Foster G.D."/>
            <person name="Pangilinan J."/>
            <person name="Papanicolaou A."/>
            <person name="Barry K."/>
            <person name="LaButti K."/>
            <person name="Viragh M."/>
            <person name="Koriabine M."/>
            <person name="Yan M."/>
            <person name="Riley R."/>
            <person name="Champramary S."/>
            <person name="Plett K.L."/>
            <person name="Tsai I.J."/>
            <person name="Slot J."/>
            <person name="Sipos G."/>
            <person name="Plett J."/>
            <person name="Nagy L.G."/>
            <person name="Grigoriev I.V."/>
        </authorList>
    </citation>
    <scope>NUCLEOTIDE SEQUENCE</scope>
    <source>
        <strain evidence="2">ICMP 16352</strain>
    </source>
</reference>
<accession>A0AA39PHV9</accession>
<keyword evidence="3" id="KW-1185">Reference proteome</keyword>
<evidence type="ECO:0000256" key="1">
    <source>
        <dbReference type="SAM" id="Phobius"/>
    </source>
</evidence>
<gene>
    <name evidence="2" type="ORF">IW261DRAFT_1457468</name>
</gene>
<organism evidence="2 3">
    <name type="scientific">Armillaria novae-zelandiae</name>
    <dbReference type="NCBI Taxonomy" id="153914"/>
    <lineage>
        <taxon>Eukaryota</taxon>
        <taxon>Fungi</taxon>
        <taxon>Dikarya</taxon>
        <taxon>Basidiomycota</taxon>
        <taxon>Agaricomycotina</taxon>
        <taxon>Agaricomycetes</taxon>
        <taxon>Agaricomycetidae</taxon>
        <taxon>Agaricales</taxon>
        <taxon>Marasmiineae</taxon>
        <taxon>Physalacriaceae</taxon>
        <taxon>Armillaria</taxon>
    </lineage>
</organism>
<keyword evidence="1" id="KW-0812">Transmembrane</keyword>
<evidence type="ECO:0000313" key="2">
    <source>
        <dbReference type="EMBL" id="KAK0484570.1"/>
    </source>
</evidence>
<sequence>MWKGSRRQVFTARWASFICSLYIFTSAFCLANFHTISVLLFWQLAWPWHYSRSSLSDLLVHPFRLERLDYHSSAQCDTNQAIPKAVGKGQGEKGPAFGRLLTFT</sequence>
<dbReference type="Proteomes" id="UP001175227">
    <property type="component" value="Unassembled WGS sequence"/>
</dbReference>
<evidence type="ECO:0000313" key="3">
    <source>
        <dbReference type="Proteomes" id="UP001175227"/>
    </source>
</evidence>
<name>A0AA39PHV9_9AGAR</name>
<keyword evidence="1" id="KW-1133">Transmembrane helix</keyword>